<dbReference type="InterPro" id="IPR050997">
    <property type="entry name" value="MAPEG"/>
</dbReference>
<dbReference type="EMBL" id="JAGQDG010000002">
    <property type="protein sequence ID" value="MBQ0934833.1"/>
    <property type="molecule type" value="Genomic_DNA"/>
</dbReference>
<accession>A0ABS5DUK9</accession>
<feature type="transmembrane region" description="Helical" evidence="5">
    <location>
        <begin position="102"/>
        <end position="123"/>
    </location>
</feature>
<keyword evidence="3 5" id="KW-1133">Transmembrane helix</keyword>
<evidence type="ECO:0000256" key="2">
    <source>
        <dbReference type="ARBA" id="ARBA00022692"/>
    </source>
</evidence>
<dbReference type="InterPro" id="IPR023352">
    <property type="entry name" value="MAPEG-like_dom_sf"/>
</dbReference>
<evidence type="ECO:0000256" key="5">
    <source>
        <dbReference type="SAM" id="Phobius"/>
    </source>
</evidence>
<evidence type="ECO:0000256" key="1">
    <source>
        <dbReference type="ARBA" id="ARBA00004141"/>
    </source>
</evidence>
<proteinExistence type="predicted"/>
<feature type="transmembrane region" description="Helical" evidence="5">
    <location>
        <begin position="6"/>
        <end position="25"/>
    </location>
</feature>
<keyword evidence="4 5" id="KW-0472">Membrane</keyword>
<dbReference type="PANTHER" id="PTHR10250">
    <property type="entry name" value="MICROSOMAL GLUTATHIONE S-TRANSFERASE"/>
    <property type="match status" value="1"/>
</dbReference>
<keyword evidence="7" id="KW-1185">Reference proteome</keyword>
<evidence type="ECO:0000313" key="7">
    <source>
        <dbReference type="Proteomes" id="UP000672097"/>
    </source>
</evidence>
<sequence>MAWVEAVMLLAVAQYLAFGMLVGRARGKYGVKAPATSGDEMFERFYRVQMNTLELLPVLLPSLWLAAKYWTPEWVAGAGLVYLLGRLLYLKAYITDPPSRGLGFMLSYVPIMGLLLAGLVGAVRATQVA</sequence>
<protein>
    <submittedName>
        <fullName evidence="6">MAPEG family protein</fullName>
    </submittedName>
</protein>
<dbReference type="RefSeq" id="WP_210807161.1">
    <property type="nucleotide sequence ID" value="NZ_JAGQDG010000002.1"/>
</dbReference>
<keyword evidence="2 5" id="KW-0812">Transmembrane</keyword>
<gene>
    <name evidence="6" type="ORF">KAK11_05785</name>
</gene>
<evidence type="ECO:0000256" key="3">
    <source>
        <dbReference type="ARBA" id="ARBA00022989"/>
    </source>
</evidence>
<reference evidence="6 7" key="1">
    <citation type="submission" date="2021-04" db="EMBL/GenBank/DDBJ databases">
        <title>The genome sequence of type strain Ideonella paludis KCTC 32238.</title>
        <authorList>
            <person name="Liu Y."/>
        </authorList>
    </citation>
    <scope>NUCLEOTIDE SEQUENCE [LARGE SCALE GENOMIC DNA]</scope>
    <source>
        <strain evidence="6 7">KCTC 32238</strain>
    </source>
</reference>
<feature type="transmembrane region" description="Helical" evidence="5">
    <location>
        <begin position="45"/>
        <end position="67"/>
    </location>
</feature>
<comment type="subcellular location">
    <subcellularLocation>
        <location evidence="1">Membrane</location>
        <topology evidence="1">Multi-pass membrane protein</topology>
    </subcellularLocation>
</comment>
<evidence type="ECO:0000256" key="4">
    <source>
        <dbReference type="ARBA" id="ARBA00023136"/>
    </source>
</evidence>
<dbReference type="PANTHER" id="PTHR10250:SF15">
    <property type="entry name" value="MICROSOMAL GLUTATHIONE S-TRANSFERASE-RELATED"/>
    <property type="match status" value="1"/>
</dbReference>
<evidence type="ECO:0000313" key="6">
    <source>
        <dbReference type="EMBL" id="MBQ0934833.1"/>
    </source>
</evidence>
<feature type="transmembrane region" description="Helical" evidence="5">
    <location>
        <begin position="73"/>
        <end position="90"/>
    </location>
</feature>
<dbReference type="InterPro" id="IPR001129">
    <property type="entry name" value="Membr-assoc_MAPEG"/>
</dbReference>
<dbReference type="Pfam" id="PF01124">
    <property type="entry name" value="MAPEG"/>
    <property type="match status" value="1"/>
</dbReference>
<comment type="caution">
    <text evidence="6">The sequence shown here is derived from an EMBL/GenBank/DDBJ whole genome shotgun (WGS) entry which is preliminary data.</text>
</comment>
<dbReference type="SUPFAM" id="SSF161084">
    <property type="entry name" value="MAPEG domain-like"/>
    <property type="match status" value="1"/>
</dbReference>
<name>A0ABS5DUK9_9BURK</name>
<dbReference type="Proteomes" id="UP000672097">
    <property type="component" value="Unassembled WGS sequence"/>
</dbReference>
<organism evidence="6 7">
    <name type="scientific">Ideonella paludis</name>
    <dbReference type="NCBI Taxonomy" id="1233411"/>
    <lineage>
        <taxon>Bacteria</taxon>
        <taxon>Pseudomonadati</taxon>
        <taxon>Pseudomonadota</taxon>
        <taxon>Betaproteobacteria</taxon>
        <taxon>Burkholderiales</taxon>
        <taxon>Sphaerotilaceae</taxon>
        <taxon>Ideonella</taxon>
    </lineage>
</organism>
<dbReference type="Gene3D" id="1.20.120.550">
    <property type="entry name" value="Membrane associated eicosanoid/glutathione metabolism-like domain"/>
    <property type="match status" value="1"/>
</dbReference>